<dbReference type="Gene3D" id="3.40.630.30">
    <property type="match status" value="1"/>
</dbReference>
<dbReference type="AlphaFoldDB" id="A0A1X7IUQ7"/>
<evidence type="ECO:0000313" key="2">
    <source>
        <dbReference type="EMBL" id="SMG18570.1"/>
    </source>
</evidence>
<sequence>MVFLQGERVYLRALAPEDVEGNYPQWLNDQEVCRFNSHGRWPLSKKEALAYVDSVTGSRSSLVMAVVLREGDVHIGNMSLQSINWIDRSAEFAVMMGDKAFWGKGYGKEGAVLLCAHGFSELGLHRIHCGTSEDNLGMQGLAASLGMVQEGRRRQALWKHGEFRDLLEYGVLRDEFLRLYPKG</sequence>
<dbReference type="InterPro" id="IPR016181">
    <property type="entry name" value="Acyl_CoA_acyltransferase"/>
</dbReference>
<dbReference type="GO" id="GO:0016747">
    <property type="term" value="F:acyltransferase activity, transferring groups other than amino-acyl groups"/>
    <property type="evidence" value="ECO:0007669"/>
    <property type="project" value="InterPro"/>
</dbReference>
<keyword evidence="2" id="KW-0808">Transferase</keyword>
<dbReference type="Proteomes" id="UP000193355">
    <property type="component" value="Unassembled WGS sequence"/>
</dbReference>
<dbReference type="EMBL" id="FXBB01000005">
    <property type="protein sequence ID" value="SMG18570.1"/>
    <property type="molecule type" value="Genomic_DNA"/>
</dbReference>
<accession>A0A1X7IUQ7</accession>
<dbReference type="OrthoDB" id="3976at2"/>
<dbReference type="Pfam" id="PF13302">
    <property type="entry name" value="Acetyltransf_3"/>
    <property type="match status" value="1"/>
</dbReference>
<organism evidence="2 3">
    <name type="scientific">Dethiosulfovibrio salsuginis</name>
    <dbReference type="NCBI Taxonomy" id="561720"/>
    <lineage>
        <taxon>Bacteria</taxon>
        <taxon>Thermotogati</taxon>
        <taxon>Synergistota</taxon>
        <taxon>Synergistia</taxon>
        <taxon>Synergistales</taxon>
        <taxon>Dethiosulfovibrionaceae</taxon>
        <taxon>Dethiosulfovibrio</taxon>
    </lineage>
</organism>
<dbReference type="PROSITE" id="PS51186">
    <property type="entry name" value="GNAT"/>
    <property type="match status" value="1"/>
</dbReference>
<keyword evidence="3" id="KW-1185">Reference proteome</keyword>
<dbReference type="InterPro" id="IPR000182">
    <property type="entry name" value="GNAT_dom"/>
</dbReference>
<dbReference type="PANTHER" id="PTHR43415">
    <property type="entry name" value="SPERMIDINE N(1)-ACETYLTRANSFERASE"/>
    <property type="match status" value="1"/>
</dbReference>
<feature type="domain" description="N-acetyltransferase" evidence="1">
    <location>
        <begin position="9"/>
        <end position="168"/>
    </location>
</feature>
<evidence type="ECO:0000313" key="3">
    <source>
        <dbReference type="Proteomes" id="UP000193355"/>
    </source>
</evidence>
<dbReference type="STRING" id="561720.SAMN06275492_10537"/>
<dbReference type="SUPFAM" id="SSF55729">
    <property type="entry name" value="Acyl-CoA N-acyltransferases (Nat)"/>
    <property type="match status" value="1"/>
</dbReference>
<evidence type="ECO:0000259" key="1">
    <source>
        <dbReference type="PROSITE" id="PS51186"/>
    </source>
</evidence>
<dbReference type="PANTHER" id="PTHR43415:SF3">
    <property type="entry name" value="GNAT-FAMILY ACETYLTRANSFERASE"/>
    <property type="match status" value="1"/>
</dbReference>
<gene>
    <name evidence="2" type="ORF">SAMN06275492_10537</name>
</gene>
<reference evidence="3" key="1">
    <citation type="submission" date="2017-04" db="EMBL/GenBank/DDBJ databases">
        <authorList>
            <person name="Varghese N."/>
            <person name="Submissions S."/>
        </authorList>
    </citation>
    <scope>NUCLEOTIDE SEQUENCE [LARGE SCALE GENOMIC DNA]</scope>
    <source>
        <strain evidence="3">USBA 82</strain>
    </source>
</reference>
<protein>
    <submittedName>
        <fullName evidence="2">Protein N-acetyltransferase, RimJ/RimL family</fullName>
    </submittedName>
</protein>
<proteinExistence type="predicted"/>
<dbReference type="RefSeq" id="WP_085543937.1">
    <property type="nucleotide sequence ID" value="NZ_FXBB01000005.1"/>
</dbReference>
<name>A0A1X7IUQ7_9BACT</name>